<feature type="transmembrane region" description="Helical" evidence="1">
    <location>
        <begin position="109"/>
        <end position="130"/>
    </location>
</feature>
<dbReference type="OrthoDB" id="3807821at2"/>
<dbReference type="RefSeq" id="WP_131342358.1">
    <property type="nucleotide sequence ID" value="NZ_SJJZ01000003.1"/>
</dbReference>
<gene>
    <name evidence="2" type="ORF">E0H45_26820</name>
</gene>
<dbReference type="Proteomes" id="UP000292346">
    <property type="component" value="Unassembled WGS sequence"/>
</dbReference>
<feature type="transmembrane region" description="Helical" evidence="1">
    <location>
        <begin position="206"/>
        <end position="221"/>
    </location>
</feature>
<dbReference type="EMBL" id="SJJZ01000003">
    <property type="protein sequence ID" value="TCC05626.1"/>
    <property type="molecule type" value="Genomic_DNA"/>
</dbReference>
<feature type="transmembrane region" description="Helical" evidence="1">
    <location>
        <begin position="142"/>
        <end position="162"/>
    </location>
</feature>
<name>A0A4V2LYU2_9ACTN</name>
<sequence length="407" mass="43854">MTAPPLLGTSPAIRSVPGPRTVKRRIYLCWGLLVLNVIPFYPGDQHLLLPIPGVLGKLITQGSLAVALVLAMSINRRGSIRRSTYILLVTVMAGVALMDSLRSEFIFGSLYRVCRLIAFLLTLLLLTPWWGRRDLLLVKVHLTVIGIILGSVLVGYLVAPGVAMGSEGRLGGSIWPIPATQVGRYAATAIGLTAILWMSGTIQRKMALITATVALPILLLSHTRTALVSMMAGLLIAGLSLFRTRARVRRAFATGTVIVSIGALSLSSVLTTWFARGQDTQRLSNLTGRTVVWDQVLAQPRGWFELLFGIGLTNKSFNGLAIDSNWISTYYELGLVGVALNIAMLLFLLVAASFRPHGVHRALALYLVGYAIVSSFTETGLGDASLALLELTLAASLLLPTLHRGPR</sequence>
<evidence type="ECO:0000313" key="2">
    <source>
        <dbReference type="EMBL" id="TCC05626.1"/>
    </source>
</evidence>
<feature type="transmembrane region" description="Helical" evidence="1">
    <location>
        <begin position="85"/>
        <end position="103"/>
    </location>
</feature>
<feature type="transmembrane region" description="Helical" evidence="1">
    <location>
        <begin position="330"/>
        <end position="350"/>
    </location>
</feature>
<keyword evidence="2" id="KW-0436">Ligase</keyword>
<evidence type="ECO:0000256" key="1">
    <source>
        <dbReference type="SAM" id="Phobius"/>
    </source>
</evidence>
<protein>
    <submittedName>
        <fullName evidence="2">O-antigen ligase domain-containing protein</fullName>
    </submittedName>
</protein>
<feature type="transmembrane region" description="Helical" evidence="1">
    <location>
        <begin position="54"/>
        <end position="73"/>
    </location>
</feature>
<proteinExistence type="predicted"/>
<keyword evidence="3" id="KW-1185">Reference proteome</keyword>
<dbReference type="AlphaFoldDB" id="A0A4V2LYU2"/>
<keyword evidence="1" id="KW-0472">Membrane</keyword>
<feature type="transmembrane region" description="Helical" evidence="1">
    <location>
        <begin position="362"/>
        <end position="378"/>
    </location>
</feature>
<keyword evidence="1" id="KW-1133">Transmembrane helix</keyword>
<comment type="caution">
    <text evidence="2">The sequence shown here is derived from an EMBL/GenBank/DDBJ whole genome shotgun (WGS) entry which is preliminary data.</text>
</comment>
<dbReference type="GO" id="GO:0016874">
    <property type="term" value="F:ligase activity"/>
    <property type="evidence" value="ECO:0007669"/>
    <property type="project" value="UniProtKB-KW"/>
</dbReference>
<evidence type="ECO:0000313" key="3">
    <source>
        <dbReference type="Proteomes" id="UP000292346"/>
    </source>
</evidence>
<organism evidence="2 3">
    <name type="scientific">Kribbella soli</name>
    <dbReference type="NCBI Taxonomy" id="1124743"/>
    <lineage>
        <taxon>Bacteria</taxon>
        <taxon>Bacillati</taxon>
        <taxon>Actinomycetota</taxon>
        <taxon>Actinomycetes</taxon>
        <taxon>Propionibacteriales</taxon>
        <taxon>Kribbellaceae</taxon>
        <taxon>Kribbella</taxon>
    </lineage>
</organism>
<feature type="transmembrane region" description="Helical" evidence="1">
    <location>
        <begin position="251"/>
        <end position="275"/>
    </location>
</feature>
<feature type="transmembrane region" description="Helical" evidence="1">
    <location>
        <begin position="26"/>
        <end position="42"/>
    </location>
</feature>
<keyword evidence="1" id="KW-0812">Transmembrane</keyword>
<accession>A0A4V2LYU2</accession>
<feature type="transmembrane region" description="Helical" evidence="1">
    <location>
        <begin position="227"/>
        <end position="244"/>
    </location>
</feature>
<feature type="transmembrane region" description="Helical" evidence="1">
    <location>
        <begin position="182"/>
        <end position="199"/>
    </location>
</feature>
<reference evidence="2 3" key="1">
    <citation type="submission" date="2019-02" db="EMBL/GenBank/DDBJ databases">
        <title>Kribbella capetownensis sp. nov. and Kribbella speibonae sp. nov., isolated from soil.</title>
        <authorList>
            <person name="Curtis S.M."/>
            <person name="Norton I."/>
            <person name="Everest G.J."/>
            <person name="Meyers P.R."/>
        </authorList>
    </citation>
    <scope>NUCLEOTIDE SEQUENCE [LARGE SCALE GENOMIC DNA]</scope>
    <source>
        <strain evidence="2 3">KCTC 29219</strain>
    </source>
</reference>